<keyword evidence="7" id="KW-0540">Nuclease</keyword>
<dbReference type="GO" id="GO:0006284">
    <property type="term" value="P:base-excision repair"/>
    <property type="evidence" value="ECO:0007669"/>
    <property type="project" value="TreeGrafter"/>
</dbReference>
<evidence type="ECO:0000256" key="4">
    <source>
        <dbReference type="ARBA" id="ARBA00022801"/>
    </source>
</evidence>
<dbReference type="PROSITE" id="PS00730">
    <property type="entry name" value="AP_NUCLEASE_F2_2"/>
    <property type="match status" value="1"/>
</dbReference>
<dbReference type="InterPro" id="IPR001719">
    <property type="entry name" value="AP_endonuc_2"/>
</dbReference>
<evidence type="ECO:0000256" key="7">
    <source>
        <dbReference type="HAMAP-Rule" id="MF_00152"/>
    </source>
</evidence>
<dbReference type="PANTHER" id="PTHR21445">
    <property type="entry name" value="ENDONUCLEASE IV ENDODEOXYRIBONUCLEASE IV"/>
    <property type="match status" value="1"/>
</dbReference>
<evidence type="ECO:0000256" key="6">
    <source>
        <dbReference type="ARBA" id="ARBA00023204"/>
    </source>
</evidence>
<dbReference type="EC" id="3.1.21.2" evidence="7"/>
<evidence type="ECO:0000256" key="3">
    <source>
        <dbReference type="ARBA" id="ARBA00022763"/>
    </source>
</evidence>
<feature type="binding site" evidence="7">
    <location>
        <position position="240"/>
    </location>
    <ligand>
        <name>Zn(2+)</name>
        <dbReference type="ChEBI" id="CHEBI:29105"/>
        <label>3</label>
    </ligand>
</feature>
<feature type="domain" description="Xylose isomerase-like TIM barrel" evidence="8">
    <location>
        <begin position="32"/>
        <end position="288"/>
    </location>
</feature>
<dbReference type="InterPro" id="IPR013022">
    <property type="entry name" value="Xyl_isomerase-like_TIM-brl"/>
</dbReference>
<dbReference type="AlphaFoldDB" id="W0FSN2"/>
<keyword evidence="7 9" id="KW-0255">Endonuclease</keyword>
<keyword evidence="2 7" id="KW-0479">Metal-binding</keyword>
<dbReference type="PROSITE" id="PS00731">
    <property type="entry name" value="AP_NUCLEASE_F2_3"/>
    <property type="match status" value="1"/>
</dbReference>
<dbReference type="NCBIfam" id="TIGR00587">
    <property type="entry name" value="nfo"/>
    <property type="match status" value="1"/>
</dbReference>
<feature type="binding site" evidence="7">
    <location>
        <position position="156"/>
    </location>
    <ligand>
        <name>Zn(2+)</name>
        <dbReference type="ChEBI" id="CHEBI:29105"/>
        <label>1</label>
    </ligand>
</feature>
<feature type="binding site" evidence="7">
    <location>
        <position position="225"/>
    </location>
    <ligand>
        <name>Zn(2+)</name>
        <dbReference type="ChEBI" id="CHEBI:29105"/>
        <label>2</label>
    </ligand>
</feature>
<feature type="binding site" evidence="7">
    <location>
        <position position="121"/>
    </location>
    <ligand>
        <name>Zn(2+)</name>
        <dbReference type="ChEBI" id="CHEBI:29105"/>
        <label>1</label>
    </ligand>
</feature>
<dbReference type="SUPFAM" id="SSF51658">
    <property type="entry name" value="Xylose isomerase-like"/>
    <property type="match status" value="1"/>
</dbReference>
<keyword evidence="5 7" id="KW-0862">Zinc</keyword>
<feature type="binding site" evidence="7">
    <location>
        <position position="190"/>
    </location>
    <ligand>
        <name>Zn(2+)</name>
        <dbReference type="ChEBI" id="CHEBI:29105"/>
        <label>2</label>
    </ligand>
</feature>
<dbReference type="GO" id="GO:0003906">
    <property type="term" value="F:DNA-(apurinic or apyrimidinic site) endonuclease activity"/>
    <property type="evidence" value="ECO:0007669"/>
    <property type="project" value="TreeGrafter"/>
</dbReference>
<evidence type="ECO:0000256" key="5">
    <source>
        <dbReference type="ARBA" id="ARBA00022833"/>
    </source>
</evidence>
<comment type="function">
    <text evidence="7">Endonuclease IV plays a role in DNA repair. It cleaves phosphodiester bonds at apurinic or apyrimidinic (AP) sites, generating a 3'-hydroxyl group and a 5'-terminal sugar phosphate.</text>
</comment>
<dbReference type="GO" id="GO:0008270">
    <property type="term" value="F:zinc ion binding"/>
    <property type="evidence" value="ECO:0007669"/>
    <property type="project" value="UniProtKB-UniRule"/>
</dbReference>
<dbReference type="InterPro" id="IPR036237">
    <property type="entry name" value="Xyl_isomerase-like_sf"/>
</dbReference>
<comment type="catalytic activity">
    <reaction evidence="7">
        <text>Endonucleolytic cleavage to 5'-phosphooligonucleotide end-products.</text>
        <dbReference type="EC" id="3.1.21.2"/>
    </reaction>
</comment>
<proteinExistence type="inferred from homology"/>
<keyword evidence="3 7" id="KW-0227">DNA damage</keyword>
<keyword evidence="6 7" id="KW-0234">DNA repair</keyword>
<feature type="binding site" evidence="7">
    <location>
        <position position="238"/>
    </location>
    <ligand>
        <name>Zn(2+)</name>
        <dbReference type="ChEBI" id="CHEBI:29105"/>
        <label>3</label>
    </ligand>
</feature>
<evidence type="ECO:0000313" key="9">
    <source>
        <dbReference type="EMBL" id="AHF26110.1"/>
    </source>
</evidence>
<dbReference type="CDD" id="cd00019">
    <property type="entry name" value="AP2Ec"/>
    <property type="match status" value="1"/>
</dbReference>
<dbReference type="PROSITE" id="PS51432">
    <property type="entry name" value="AP_NUCLEASE_F2_4"/>
    <property type="match status" value="1"/>
</dbReference>
<organism evidence="9">
    <name type="scientific">uncultured bacterium Contigcl_1769</name>
    <dbReference type="NCBI Taxonomy" id="1393659"/>
    <lineage>
        <taxon>Bacteria</taxon>
        <taxon>environmental samples</taxon>
    </lineage>
</organism>
<feature type="binding site" evidence="7">
    <location>
        <position position="80"/>
    </location>
    <ligand>
        <name>Zn(2+)</name>
        <dbReference type="ChEBI" id="CHEBI:29105"/>
        <label>1</label>
    </ligand>
</feature>
<keyword evidence="4 7" id="KW-0378">Hydrolase</keyword>
<gene>
    <name evidence="7" type="primary">nfo</name>
</gene>
<dbReference type="GO" id="GO:0008833">
    <property type="term" value="F:deoxyribonuclease IV (phage-T4-induced) activity"/>
    <property type="evidence" value="ECO:0007669"/>
    <property type="project" value="UniProtKB-UniRule"/>
</dbReference>
<feature type="binding site" evidence="7">
    <location>
        <position position="270"/>
    </location>
    <ligand>
        <name>Zn(2+)</name>
        <dbReference type="ChEBI" id="CHEBI:29105"/>
        <label>2</label>
    </ligand>
</feature>
<dbReference type="Pfam" id="PF01261">
    <property type="entry name" value="AP_endonuc_2"/>
    <property type="match status" value="1"/>
</dbReference>
<dbReference type="HAMAP" id="MF_00152">
    <property type="entry name" value="Nfo"/>
    <property type="match status" value="1"/>
</dbReference>
<dbReference type="GO" id="GO:0003677">
    <property type="term" value="F:DNA binding"/>
    <property type="evidence" value="ECO:0007669"/>
    <property type="project" value="InterPro"/>
</dbReference>
<name>W0FSN2_9BACT</name>
<dbReference type="Gene3D" id="3.20.20.150">
    <property type="entry name" value="Divalent-metal-dependent TIM barrel enzymes"/>
    <property type="match status" value="1"/>
</dbReference>
<dbReference type="PANTHER" id="PTHR21445:SF0">
    <property type="entry name" value="APURINIC-APYRIMIDINIC ENDONUCLEASE"/>
    <property type="match status" value="1"/>
</dbReference>
<feature type="binding site" evidence="7">
    <location>
        <position position="156"/>
    </location>
    <ligand>
        <name>Zn(2+)</name>
        <dbReference type="ChEBI" id="CHEBI:29105"/>
        <label>2</label>
    </ligand>
</feature>
<accession>W0FSN2</accession>
<evidence type="ECO:0000259" key="8">
    <source>
        <dbReference type="Pfam" id="PF01261"/>
    </source>
</evidence>
<comment type="similarity">
    <text evidence="1 7">Belongs to the AP endonuclease 2 family.</text>
</comment>
<dbReference type="InterPro" id="IPR018246">
    <property type="entry name" value="AP_endonuc_F2_Zn_BS"/>
</dbReference>
<dbReference type="SMART" id="SM00518">
    <property type="entry name" value="AP2Ec"/>
    <property type="match status" value="1"/>
</dbReference>
<dbReference type="GO" id="GO:0008081">
    <property type="term" value="F:phosphoric diester hydrolase activity"/>
    <property type="evidence" value="ECO:0007669"/>
    <property type="project" value="TreeGrafter"/>
</dbReference>
<protein>
    <recommendedName>
        <fullName evidence="7">Probable endonuclease 4</fullName>
        <ecNumber evidence="7">3.1.21.2</ecNumber>
    </recommendedName>
    <alternativeName>
        <fullName evidence="7">Endodeoxyribonuclease IV</fullName>
    </alternativeName>
    <alternativeName>
        <fullName evidence="7">Endonuclease IV</fullName>
    </alternativeName>
</protein>
<evidence type="ECO:0000256" key="2">
    <source>
        <dbReference type="ARBA" id="ARBA00022723"/>
    </source>
</evidence>
<evidence type="ECO:0000256" key="1">
    <source>
        <dbReference type="ARBA" id="ARBA00005340"/>
    </source>
</evidence>
<comment type="cofactor">
    <cofactor evidence="7">
        <name>Zn(2+)</name>
        <dbReference type="ChEBI" id="CHEBI:29105"/>
    </cofactor>
    <text evidence="7">Binds 3 Zn(2+) ions.</text>
</comment>
<sequence length="290" mass="31520">MGESAIWGATMPETFTIGCHLSIAKGFAAAARDAASIGANTFQFFTRNPRGGKAKVLDSADLTAFHQLRSEAGIKRILAHAPYTLNPASAKPETREFALQALADDLERMEQIMPGQLYNMHPGSHVGQGTDVAIGKIADAINEVLQPEQTTTLLLETMAGKGSEVGRTFEELALIIERIDLQSHVGVCLDTCHVWDGGYDIVEDLDGVLDRFDRVVGLERLRAVHLNDSKNPCGAHKDRHERIGEGCIGFDALAGAVRHPVLRDLPFYLETPHDDIAGYAGEIEILRAAR</sequence>
<reference evidence="9" key="1">
    <citation type="journal article" date="2013" name="PLoS ONE">
        <title>Metagenomic insights into the carbohydrate-active enzymes carried by the microorganisms adhering to solid digesta in the rumen of cows.</title>
        <authorList>
            <person name="Wang L."/>
            <person name="Hatem A."/>
            <person name="Catalyurek U.V."/>
            <person name="Morrison M."/>
            <person name="Yu Z."/>
        </authorList>
    </citation>
    <scope>NUCLEOTIDE SEQUENCE</scope>
</reference>
<dbReference type="FunFam" id="3.20.20.150:FF:000001">
    <property type="entry name" value="Probable endonuclease 4"/>
    <property type="match status" value="1"/>
</dbReference>
<dbReference type="EMBL" id="KC246867">
    <property type="protein sequence ID" value="AHF26110.1"/>
    <property type="molecule type" value="Genomic_DNA"/>
</dbReference>
<feature type="binding site" evidence="7">
    <location>
        <position position="193"/>
    </location>
    <ligand>
        <name>Zn(2+)</name>
        <dbReference type="ChEBI" id="CHEBI:29105"/>
        <label>3</label>
    </ligand>
</feature>